<evidence type="ECO:0000313" key="3">
    <source>
        <dbReference type="Proteomes" id="UP000886886"/>
    </source>
</evidence>
<feature type="compositionally biased region" description="Polar residues" evidence="1">
    <location>
        <begin position="224"/>
        <end position="236"/>
    </location>
</feature>
<gene>
    <name evidence="2" type="ORF">IAB26_00035</name>
</gene>
<proteinExistence type="predicted"/>
<dbReference type="EMBL" id="DVFT01000001">
    <property type="protein sequence ID" value="HIQ94934.1"/>
    <property type="molecule type" value="Genomic_DNA"/>
</dbReference>
<name>A0A9D0ZSE0_9FIRM</name>
<sequence>MKKRWLAVVILAVLATVLYVGASESRKEEEVKMTAMYLILGEDHFLFVDTKTDTPFYAPIPEELLDENREEMEEEELENGDILEIYGNGIMLESYPGQYPGVTKMQRVGKGEEAQIQEYEKMLEPLNAETDETELPSLSITYRTEDAIVTSITTEGSYSFEVEQEEGTVVQEEGTSPPVLYITDLIECAIPEDTEIELMFSRTPESLQVTRYPLELREERMESQAESETGNPSGNDLETENSERKMSEELPEGEDVAVEVAEEDGEETIAIGSKPGYVYRIQAEFENGSMEYGFMNTAEE</sequence>
<accession>A0A9D0ZSE0</accession>
<evidence type="ECO:0000313" key="2">
    <source>
        <dbReference type="EMBL" id="HIQ94934.1"/>
    </source>
</evidence>
<evidence type="ECO:0000256" key="1">
    <source>
        <dbReference type="SAM" id="MobiDB-lite"/>
    </source>
</evidence>
<organism evidence="2 3">
    <name type="scientific">Candidatus Limivivens merdigallinarum</name>
    <dbReference type="NCBI Taxonomy" id="2840859"/>
    <lineage>
        <taxon>Bacteria</taxon>
        <taxon>Bacillati</taxon>
        <taxon>Bacillota</taxon>
        <taxon>Clostridia</taxon>
        <taxon>Lachnospirales</taxon>
        <taxon>Lachnospiraceae</taxon>
        <taxon>Lachnospiraceae incertae sedis</taxon>
        <taxon>Candidatus Limivivens</taxon>
    </lineage>
</organism>
<feature type="region of interest" description="Disordered" evidence="1">
    <location>
        <begin position="218"/>
        <end position="258"/>
    </location>
</feature>
<protein>
    <submittedName>
        <fullName evidence="2">Uncharacterized protein</fullName>
    </submittedName>
</protein>
<dbReference type="Proteomes" id="UP000886886">
    <property type="component" value="Unassembled WGS sequence"/>
</dbReference>
<reference evidence="2" key="1">
    <citation type="submission" date="2020-10" db="EMBL/GenBank/DDBJ databases">
        <authorList>
            <person name="Gilroy R."/>
        </authorList>
    </citation>
    <scope>NUCLEOTIDE SEQUENCE</scope>
    <source>
        <strain evidence="2">ChiSjej3B21-11622</strain>
    </source>
</reference>
<comment type="caution">
    <text evidence="2">The sequence shown here is derived from an EMBL/GenBank/DDBJ whole genome shotgun (WGS) entry which is preliminary data.</text>
</comment>
<dbReference type="AlphaFoldDB" id="A0A9D0ZSE0"/>
<feature type="compositionally biased region" description="Acidic residues" evidence="1">
    <location>
        <begin position="249"/>
        <end position="258"/>
    </location>
</feature>
<reference evidence="2" key="2">
    <citation type="journal article" date="2021" name="PeerJ">
        <title>Extensive microbial diversity within the chicken gut microbiome revealed by metagenomics and culture.</title>
        <authorList>
            <person name="Gilroy R."/>
            <person name="Ravi A."/>
            <person name="Getino M."/>
            <person name="Pursley I."/>
            <person name="Horton D.L."/>
            <person name="Alikhan N.F."/>
            <person name="Baker D."/>
            <person name="Gharbi K."/>
            <person name="Hall N."/>
            <person name="Watson M."/>
            <person name="Adriaenssens E.M."/>
            <person name="Foster-Nyarko E."/>
            <person name="Jarju S."/>
            <person name="Secka A."/>
            <person name="Antonio M."/>
            <person name="Oren A."/>
            <person name="Chaudhuri R.R."/>
            <person name="La Ragione R."/>
            <person name="Hildebrand F."/>
            <person name="Pallen M.J."/>
        </authorList>
    </citation>
    <scope>NUCLEOTIDE SEQUENCE</scope>
    <source>
        <strain evidence="2">ChiSjej3B21-11622</strain>
    </source>
</reference>